<organism evidence="3 4">
    <name type="scientific">Candidatus Staskawiczbacteria bacterium RIFCSPHIGHO2_01_FULL_41_41</name>
    <dbReference type="NCBI Taxonomy" id="1802203"/>
    <lineage>
        <taxon>Bacteria</taxon>
        <taxon>Candidatus Staskawicziibacteriota</taxon>
    </lineage>
</organism>
<accession>A0A1G2HRF5</accession>
<dbReference type="SUPFAM" id="SSF51395">
    <property type="entry name" value="FMN-linked oxidoreductases"/>
    <property type="match status" value="1"/>
</dbReference>
<evidence type="ECO:0000256" key="1">
    <source>
        <dbReference type="ARBA" id="ARBA00023002"/>
    </source>
</evidence>
<name>A0A1G2HRF5_9BACT</name>
<evidence type="ECO:0000259" key="2">
    <source>
        <dbReference type="Pfam" id="PF01180"/>
    </source>
</evidence>
<sequence>MKDLRKFGNIFNGSGALGFFNQDEYWYQVLLRRLGIKYKDGLTFVSKTTNMDGRPGNMELTKDYKPAHWYPDCIHFDFLTGNGLNAVSVPTPGLIALLTTGNWQRMEKPFVISLMSMAATPELRLAEHRRMADVLGGEKKHFRAPFSLELNLSCPNGEESPSEQIKGSTDVLAAYAPLEVELVPKYTVASAPIEAIMLLEDDDNCDGICVSNTWHYDLDGFGEKVFGQKVSPLKKYGGGGVSGPALRKHVLAYIRKLRQAGFTKHIRGGGGIYSGGHVREYRNAGASSCFVSTVIPTRSLCVPGIIRYANSLTWR</sequence>
<protein>
    <recommendedName>
        <fullName evidence="2">Dihydroorotate dehydrogenase catalytic domain-containing protein</fullName>
    </recommendedName>
</protein>
<keyword evidence="1" id="KW-0560">Oxidoreductase</keyword>
<dbReference type="EMBL" id="MHOP01000028">
    <property type="protein sequence ID" value="OGZ65124.1"/>
    <property type="molecule type" value="Genomic_DNA"/>
</dbReference>
<evidence type="ECO:0000313" key="3">
    <source>
        <dbReference type="EMBL" id="OGZ65124.1"/>
    </source>
</evidence>
<proteinExistence type="predicted"/>
<dbReference type="Proteomes" id="UP000178774">
    <property type="component" value="Unassembled WGS sequence"/>
</dbReference>
<comment type="caution">
    <text evidence="3">The sequence shown here is derived from an EMBL/GenBank/DDBJ whole genome shotgun (WGS) entry which is preliminary data.</text>
</comment>
<dbReference type="GO" id="GO:0005737">
    <property type="term" value="C:cytoplasm"/>
    <property type="evidence" value="ECO:0007669"/>
    <property type="project" value="InterPro"/>
</dbReference>
<feature type="domain" description="Dihydroorotate dehydrogenase catalytic" evidence="2">
    <location>
        <begin position="83"/>
        <end position="295"/>
    </location>
</feature>
<dbReference type="Gene3D" id="3.20.20.70">
    <property type="entry name" value="Aldolase class I"/>
    <property type="match status" value="1"/>
</dbReference>
<dbReference type="Pfam" id="PF01180">
    <property type="entry name" value="DHO_dh"/>
    <property type="match status" value="1"/>
</dbReference>
<dbReference type="InterPro" id="IPR005720">
    <property type="entry name" value="Dihydroorotate_DH_cat"/>
</dbReference>
<reference evidence="3 4" key="1">
    <citation type="journal article" date="2016" name="Nat. Commun.">
        <title>Thousands of microbial genomes shed light on interconnected biogeochemical processes in an aquifer system.</title>
        <authorList>
            <person name="Anantharaman K."/>
            <person name="Brown C.T."/>
            <person name="Hug L.A."/>
            <person name="Sharon I."/>
            <person name="Castelle C.J."/>
            <person name="Probst A.J."/>
            <person name="Thomas B.C."/>
            <person name="Singh A."/>
            <person name="Wilkins M.J."/>
            <person name="Karaoz U."/>
            <person name="Brodie E.L."/>
            <person name="Williams K.H."/>
            <person name="Hubbard S.S."/>
            <person name="Banfield J.F."/>
        </authorList>
    </citation>
    <scope>NUCLEOTIDE SEQUENCE [LARGE SCALE GENOMIC DNA]</scope>
</reference>
<gene>
    <name evidence="3" type="ORF">A2822_00340</name>
</gene>
<dbReference type="GO" id="GO:0016627">
    <property type="term" value="F:oxidoreductase activity, acting on the CH-CH group of donors"/>
    <property type="evidence" value="ECO:0007669"/>
    <property type="project" value="InterPro"/>
</dbReference>
<evidence type="ECO:0000313" key="4">
    <source>
        <dbReference type="Proteomes" id="UP000178774"/>
    </source>
</evidence>
<dbReference type="AlphaFoldDB" id="A0A1G2HRF5"/>
<dbReference type="InterPro" id="IPR013785">
    <property type="entry name" value="Aldolase_TIM"/>
</dbReference>